<dbReference type="RefSeq" id="WP_171098200.1">
    <property type="nucleotide sequence ID" value="NZ_CP053084.1"/>
</dbReference>
<dbReference type="EMBL" id="CP053084">
    <property type="protein sequence ID" value="QJR29038.1"/>
    <property type="molecule type" value="Genomic_DNA"/>
</dbReference>
<name>A0ABX6N3R7_9BURK</name>
<accession>A0ABX6N3R7</accession>
<organism evidence="1 2">
    <name type="scientific">Limnobacter profundi</name>
    <dbReference type="NCBI Taxonomy" id="2732163"/>
    <lineage>
        <taxon>Bacteria</taxon>
        <taxon>Pseudomonadati</taxon>
        <taxon>Pseudomonadota</taxon>
        <taxon>Betaproteobacteria</taxon>
        <taxon>Burkholderiales</taxon>
        <taxon>Burkholderiaceae</taxon>
        <taxon>Limnobacter</taxon>
    </lineage>
</organism>
<evidence type="ECO:0000313" key="2">
    <source>
        <dbReference type="Proteomes" id="UP000501130"/>
    </source>
</evidence>
<proteinExistence type="predicted"/>
<keyword evidence="2" id="KW-1185">Reference proteome</keyword>
<dbReference type="Proteomes" id="UP000501130">
    <property type="component" value="Chromosome"/>
</dbReference>
<reference evidence="1 2" key="1">
    <citation type="submission" date="2020-05" db="EMBL/GenBank/DDBJ databases">
        <title>Compete genome of Limnobacter sp. SAORIC-580.</title>
        <authorList>
            <person name="Song J."/>
            <person name="Cho J.-C."/>
        </authorList>
    </citation>
    <scope>NUCLEOTIDE SEQUENCE [LARGE SCALE GENOMIC DNA]</scope>
    <source>
        <strain evidence="1 2">SAORIC-580</strain>
    </source>
</reference>
<sequence length="129" mass="14334">MNRNSYQLFDWAYCGLNGGWGMLQRFIPAIAKSAMNGEVSIGYPVVENLQEFDWGAAHKVLRWTTLLNAVNLNISRLREVCADTHVSNREKRNGKGGQYWVNALGGMQQKVNCVNKCKKPAAGAGFEAI</sequence>
<evidence type="ECO:0000313" key="1">
    <source>
        <dbReference type="EMBL" id="QJR29038.1"/>
    </source>
</evidence>
<protein>
    <submittedName>
        <fullName evidence="1">Uncharacterized protein</fullName>
    </submittedName>
</protein>
<gene>
    <name evidence="1" type="ORF">HKT17_04610</name>
</gene>